<dbReference type="Proteomes" id="UP001396334">
    <property type="component" value="Unassembled WGS sequence"/>
</dbReference>
<protein>
    <submittedName>
        <fullName evidence="1">Uncharacterized protein</fullName>
    </submittedName>
</protein>
<organism evidence="1 2">
    <name type="scientific">Hibiscus sabdariffa</name>
    <name type="common">roselle</name>
    <dbReference type="NCBI Taxonomy" id="183260"/>
    <lineage>
        <taxon>Eukaryota</taxon>
        <taxon>Viridiplantae</taxon>
        <taxon>Streptophyta</taxon>
        <taxon>Embryophyta</taxon>
        <taxon>Tracheophyta</taxon>
        <taxon>Spermatophyta</taxon>
        <taxon>Magnoliopsida</taxon>
        <taxon>eudicotyledons</taxon>
        <taxon>Gunneridae</taxon>
        <taxon>Pentapetalae</taxon>
        <taxon>rosids</taxon>
        <taxon>malvids</taxon>
        <taxon>Malvales</taxon>
        <taxon>Malvaceae</taxon>
        <taxon>Malvoideae</taxon>
        <taxon>Hibiscus</taxon>
    </lineage>
</organism>
<keyword evidence="2" id="KW-1185">Reference proteome</keyword>
<name>A0ABR2T2W2_9ROSI</name>
<accession>A0ABR2T2W2</accession>
<reference evidence="1 2" key="1">
    <citation type="journal article" date="2024" name="G3 (Bethesda)">
        <title>Genome assembly of Hibiscus sabdariffa L. provides insights into metabolisms of medicinal natural products.</title>
        <authorList>
            <person name="Kim T."/>
        </authorList>
    </citation>
    <scope>NUCLEOTIDE SEQUENCE [LARGE SCALE GENOMIC DNA]</scope>
    <source>
        <strain evidence="1">TK-2024</strain>
        <tissue evidence="1">Old leaves</tissue>
    </source>
</reference>
<proteinExistence type="predicted"/>
<evidence type="ECO:0000313" key="1">
    <source>
        <dbReference type="EMBL" id="KAK9031640.1"/>
    </source>
</evidence>
<dbReference type="EMBL" id="JBBPBN010000009">
    <property type="protein sequence ID" value="KAK9031640.1"/>
    <property type="molecule type" value="Genomic_DNA"/>
</dbReference>
<gene>
    <name evidence="1" type="ORF">V6N11_055933</name>
</gene>
<sequence length="148" mass="17330">MANTNTSARYTMVAAKNRWEEQGFYFDDSLPNYGLEQFLYNRLNELGWFRLARQPAIPRRNSSLRPRQVISADNLSSAWMNPESFVRVASVQLLSARCYCFFSLPRLQRRVLKDVHHMSCVCVSKKTRSFGLRLNLFVFGSPFEFFIK</sequence>
<evidence type="ECO:0000313" key="2">
    <source>
        <dbReference type="Proteomes" id="UP001396334"/>
    </source>
</evidence>
<comment type="caution">
    <text evidence="1">The sequence shown here is derived from an EMBL/GenBank/DDBJ whole genome shotgun (WGS) entry which is preliminary data.</text>
</comment>